<dbReference type="PROSITE" id="PS50235">
    <property type="entry name" value="USP_3"/>
    <property type="match status" value="1"/>
</dbReference>
<comment type="similarity">
    <text evidence="3">Belongs to the peptidase C19 family.</text>
</comment>
<dbReference type="Proteomes" id="UP000504606">
    <property type="component" value="Unplaced"/>
</dbReference>
<keyword evidence="14" id="KW-0863">Zinc-finger</keyword>
<reference evidence="18" key="1">
    <citation type="submission" date="2025-08" db="UniProtKB">
        <authorList>
            <consortium name="RefSeq"/>
        </authorList>
    </citation>
    <scope>IDENTIFICATION</scope>
    <source>
        <tissue evidence="18">Whole organism</tissue>
    </source>
</reference>
<feature type="domain" description="SWIM-type" evidence="16">
    <location>
        <begin position="935"/>
        <end position="974"/>
    </location>
</feature>
<dbReference type="InterPro" id="IPR007527">
    <property type="entry name" value="Znf_SWIM"/>
</dbReference>
<dbReference type="Gene3D" id="3.90.70.10">
    <property type="entry name" value="Cysteine proteinases"/>
    <property type="match status" value="1"/>
</dbReference>
<keyword evidence="14" id="KW-0862">Zinc</keyword>
<evidence type="ECO:0000313" key="17">
    <source>
        <dbReference type="Proteomes" id="UP000504606"/>
    </source>
</evidence>
<organism evidence="17 18">
    <name type="scientific">Frankliniella occidentalis</name>
    <name type="common">Western flower thrips</name>
    <name type="synonym">Euthrips occidentalis</name>
    <dbReference type="NCBI Taxonomy" id="133901"/>
    <lineage>
        <taxon>Eukaryota</taxon>
        <taxon>Metazoa</taxon>
        <taxon>Ecdysozoa</taxon>
        <taxon>Arthropoda</taxon>
        <taxon>Hexapoda</taxon>
        <taxon>Insecta</taxon>
        <taxon>Pterygota</taxon>
        <taxon>Neoptera</taxon>
        <taxon>Paraneoptera</taxon>
        <taxon>Thysanoptera</taxon>
        <taxon>Terebrantia</taxon>
        <taxon>Thripoidea</taxon>
        <taxon>Thripidae</taxon>
        <taxon>Frankliniella</taxon>
    </lineage>
</organism>
<feature type="domain" description="USP" evidence="15">
    <location>
        <begin position="25"/>
        <end position="341"/>
    </location>
</feature>
<dbReference type="PROSITE" id="PS00972">
    <property type="entry name" value="USP_1"/>
    <property type="match status" value="1"/>
</dbReference>
<dbReference type="InterPro" id="IPR038765">
    <property type="entry name" value="Papain-like_cys_pep_sf"/>
</dbReference>
<dbReference type="InterPro" id="IPR028889">
    <property type="entry name" value="USP"/>
</dbReference>
<dbReference type="PROSITE" id="PS50966">
    <property type="entry name" value="ZF_SWIM"/>
    <property type="match status" value="1"/>
</dbReference>
<evidence type="ECO:0000256" key="1">
    <source>
        <dbReference type="ARBA" id="ARBA00000707"/>
    </source>
</evidence>
<dbReference type="OrthoDB" id="5950522at2759"/>
<dbReference type="RefSeq" id="XP_052132115.1">
    <property type="nucleotide sequence ID" value="XM_052276155.1"/>
</dbReference>
<evidence type="ECO:0000256" key="4">
    <source>
        <dbReference type="ARBA" id="ARBA00012759"/>
    </source>
</evidence>
<keyword evidence="5" id="KW-0645">Protease</keyword>
<evidence type="ECO:0000256" key="2">
    <source>
        <dbReference type="ARBA" id="ARBA00004604"/>
    </source>
</evidence>
<gene>
    <name evidence="18" type="primary">LOC113218108</name>
</gene>
<evidence type="ECO:0000256" key="14">
    <source>
        <dbReference type="PROSITE-ProRule" id="PRU00325"/>
    </source>
</evidence>
<dbReference type="EC" id="3.4.19.12" evidence="4"/>
<dbReference type="PANTHER" id="PTHR24006:SF758">
    <property type="entry name" value="UBIQUITIN CARBOXYL-TERMINAL HYDROLASE 36"/>
    <property type="match status" value="1"/>
</dbReference>
<dbReference type="GeneID" id="113218108"/>
<evidence type="ECO:0000259" key="15">
    <source>
        <dbReference type="PROSITE" id="PS50235"/>
    </source>
</evidence>
<evidence type="ECO:0000256" key="8">
    <source>
        <dbReference type="ARBA" id="ARBA00022807"/>
    </source>
</evidence>
<dbReference type="GO" id="GO:0004843">
    <property type="term" value="F:cysteine-type deubiquitinase activity"/>
    <property type="evidence" value="ECO:0007669"/>
    <property type="project" value="UniProtKB-EC"/>
</dbReference>
<proteinExistence type="inferred from homology"/>
<evidence type="ECO:0000259" key="16">
    <source>
        <dbReference type="PROSITE" id="PS50966"/>
    </source>
</evidence>
<keyword evidence="14" id="KW-0479">Metal-binding</keyword>
<dbReference type="PANTHER" id="PTHR24006">
    <property type="entry name" value="UBIQUITIN CARBOXYL-TERMINAL HYDROLASE"/>
    <property type="match status" value="1"/>
</dbReference>
<keyword evidence="7" id="KW-0378">Hydrolase</keyword>
<dbReference type="KEGG" id="foc:113218108"/>
<evidence type="ECO:0000313" key="18">
    <source>
        <dbReference type="RefSeq" id="XP_052132115.1"/>
    </source>
</evidence>
<dbReference type="GO" id="GO:0016579">
    <property type="term" value="P:protein deubiquitination"/>
    <property type="evidence" value="ECO:0007669"/>
    <property type="project" value="InterPro"/>
</dbReference>
<evidence type="ECO:0000256" key="9">
    <source>
        <dbReference type="ARBA" id="ARBA00039432"/>
    </source>
</evidence>
<evidence type="ECO:0000256" key="6">
    <source>
        <dbReference type="ARBA" id="ARBA00022786"/>
    </source>
</evidence>
<evidence type="ECO:0000256" key="10">
    <source>
        <dbReference type="ARBA" id="ARBA00041300"/>
    </source>
</evidence>
<dbReference type="GO" id="GO:0006508">
    <property type="term" value="P:proteolysis"/>
    <property type="evidence" value="ECO:0007669"/>
    <property type="project" value="UniProtKB-KW"/>
</dbReference>
<dbReference type="SUPFAM" id="SSF54001">
    <property type="entry name" value="Cysteine proteinases"/>
    <property type="match status" value="1"/>
</dbReference>
<dbReference type="GO" id="GO:0005829">
    <property type="term" value="C:cytosol"/>
    <property type="evidence" value="ECO:0007669"/>
    <property type="project" value="TreeGrafter"/>
</dbReference>
<name>A0A9C6XAM9_FRAOC</name>
<dbReference type="InterPro" id="IPR001394">
    <property type="entry name" value="Peptidase_C19_UCH"/>
</dbReference>
<evidence type="ECO:0000256" key="12">
    <source>
        <dbReference type="ARBA" id="ARBA00042420"/>
    </source>
</evidence>
<sequence>MPPPVTLYPHCSANEWNPKVPHRDVGISNFGNTCFINACLQMLYHTPNIIKWLETTEHPSTCRKLLHCCTCQMLKTWRQYKCSKVPNIRPAAFVAVIRSAFRTPDNDMDDEGVQANGDKQEDAHEFLLFLLQNLEEDFLSPFASYKYDFLTRLTNPIFENFGGWLMTNCVCTSCSYSSNTYSPFTSLSLAIEEFDELTKINQNCRSVKDAIKYFLSGERVEEYLCVGCNTKQTIQKSFAFHKSPRILICQLKRFRQDKSKINDPVSVDNHLLLDDSEKSQYNLMGAVLHISASRSTGHYETVVKCPNGSWVKFSDERVSRMEHLPLHILRSSAYVLFYTRTDRQKLEVVVASPGKPSHFVVRPLPNGQDKIRSPSCGQDRIKLSEVSANLLGNNRFVVRPLNTEGTSVDPRSIFEDLGCAPLPVGDALLTSMGKVQPSVSPIKIVKKRKPLPNTSSSQSSHDYYIQSQNIGVSGQDGLPRKDTVSPLKIERHRRTVPKTSSSQSSHDYCIQSQTIGVCSQGGLLKKNTVSPLKIERHRRTVPKTSSSQSSHDYCIQSQTIAVNRQDGSPSKKILTPLKVTWERRTNPKTFSSLSFDDDLIQSETVGLENQDCSLSKGTASPLKIKWHQRTMESAITTSEQVWNEAGLQDNVADSWGSPSPKRKRGTMAFTVSPLSDKDNQNEVNSFCHDKSIDDLFASPSPQKDRNRRPHTEQILEENLIDDPAGSPTMQGFQAVQLLDTEVNGGVLPYKTVAQNNAQSLKRWLQCRGYPCYGKKDELVERVGLVMAKGNYHILDPKVDKGIWYNQKVADLQKNNVSSQPFTQEDLEPPSDQWHTFPSLPIPPLFNFGHIIYYLIETCPTLPYEDDSEEDCVHDEPEVLPDPFDDEHKTINEVKMLRKGLMFFKSKHVRALQDCSQGRCYFLKASVRASMEKEAYTVTVALSHRSGSIHVCTCECIQQSLGRCVHVSSVLLALWSHIRLNGNGGKSGFKNFKCYGFHLLSC</sequence>
<dbReference type="GO" id="GO:0005730">
    <property type="term" value="C:nucleolus"/>
    <property type="evidence" value="ECO:0007669"/>
    <property type="project" value="UniProtKB-SubCell"/>
</dbReference>
<accession>A0A9C6XAM9</accession>
<evidence type="ECO:0000256" key="7">
    <source>
        <dbReference type="ARBA" id="ARBA00022801"/>
    </source>
</evidence>
<evidence type="ECO:0000256" key="3">
    <source>
        <dbReference type="ARBA" id="ARBA00009085"/>
    </source>
</evidence>
<comment type="subcellular location">
    <subcellularLocation>
        <location evidence="2">Nucleus</location>
        <location evidence="2">Nucleolus</location>
    </subcellularLocation>
</comment>
<comment type="catalytic activity">
    <reaction evidence="1">
        <text>Thiol-dependent hydrolysis of ester, thioester, amide, peptide and isopeptide bonds formed by the C-terminal Gly of ubiquitin (a 76-residue protein attached to proteins as an intracellular targeting signal).</text>
        <dbReference type="EC" id="3.4.19.12"/>
    </reaction>
</comment>
<dbReference type="InterPro" id="IPR050164">
    <property type="entry name" value="Peptidase_C19"/>
</dbReference>
<dbReference type="InterPro" id="IPR018200">
    <property type="entry name" value="USP_CS"/>
</dbReference>
<protein>
    <recommendedName>
        <fullName evidence="9">Ubiquitin carboxyl-terminal hydrolase 36</fullName>
        <ecNumber evidence="4">3.4.19.12</ecNumber>
    </recommendedName>
    <alternativeName>
        <fullName evidence="12">Deubiquitinating enzyme 36</fullName>
    </alternativeName>
    <alternativeName>
        <fullName evidence="11">Protein scrawny</fullName>
    </alternativeName>
    <alternativeName>
        <fullName evidence="10">Ubiquitin thioesterase 36</fullName>
    </alternativeName>
    <alternativeName>
        <fullName evidence="13">Ubiquitin-specific-processing protease 36</fullName>
    </alternativeName>
</protein>
<dbReference type="AlphaFoldDB" id="A0A9C6XAM9"/>
<dbReference type="Pfam" id="PF00443">
    <property type="entry name" value="UCH"/>
    <property type="match status" value="1"/>
</dbReference>
<keyword evidence="8" id="KW-0788">Thiol protease</keyword>
<keyword evidence="17" id="KW-1185">Reference proteome</keyword>
<evidence type="ECO:0000256" key="5">
    <source>
        <dbReference type="ARBA" id="ARBA00022670"/>
    </source>
</evidence>
<evidence type="ECO:0000256" key="13">
    <source>
        <dbReference type="ARBA" id="ARBA00043009"/>
    </source>
</evidence>
<dbReference type="GO" id="GO:0008270">
    <property type="term" value="F:zinc ion binding"/>
    <property type="evidence" value="ECO:0007669"/>
    <property type="project" value="UniProtKB-KW"/>
</dbReference>
<keyword evidence="6" id="KW-0833">Ubl conjugation pathway</keyword>
<evidence type="ECO:0000256" key="11">
    <source>
        <dbReference type="ARBA" id="ARBA00042154"/>
    </source>
</evidence>